<evidence type="ECO:0000313" key="2">
    <source>
        <dbReference type="EMBL" id="MDQ0314792.1"/>
    </source>
</evidence>
<dbReference type="EC" id="1.5.1.20" evidence="2"/>
<dbReference type="EMBL" id="JAUSUL010000001">
    <property type="protein sequence ID" value="MDQ0314792.1"/>
    <property type="molecule type" value="Genomic_DNA"/>
</dbReference>
<protein>
    <submittedName>
        <fullName evidence="2">Methylenetetrahydrofolate reductase (NADPH)</fullName>
        <ecNumber evidence="2">1.5.1.20</ecNumber>
    </submittedName>
</protein>
<accession>A0AAE3VMJ6</accession>
<comment type="caution">
    <text evidence="2">The sequence shown here is derived from an EMBL/GenBank/DDBJ whole genome shotgun (WGS) entry which is preliminary data.</text>
</comment>
<dbReference type="GO" id="GO:0004489">
    <property type="term" value="F:methylenetetrahydrofolate reductase [NAD(P)H] activity"/>
    <property type="evidence" value="ECO:0007669"/>
    <property type="project" value="UniProtKB-EC"/>
</dbReference>
<evidence type="ECO:0000313" key="3">
    <source>
        <dbReference type="Proteomes" id="UP001229244"/>
    </source>
</evidence>
<dbReference type="Proteomes" id="UP001229244">
    <property type="component" value="Unassembled WGS sequence"/>
</dbReference>
<sequence>MIPASSAALPGSSEAPDQLLRRPISLELAPSEVAAFEPDPAVFPPGSRVFLSHIEGKSLADQAEAAGRLTRKGFRPVPHLGARNFDTGGDFAAHVDRLAAADVREALFVGGNPATARGPFAQAADLLSHAAMANWPVEKAYLAVHPERHPAVDAATLTAAFERKLILCRERGITPAAASQFEFDGSHLAGWARTFAQAHPGMELRLGLAGVTSLPKLVRYAVTCGIGPSLSVLRKSPGSLFNVAAERDPGDMLAALDAAALPAEINVHFFVFGGWKKTLDWVGRRDG</sequence>
<organism evidence="2 3">
    <name type="scientific">Amorphus orientalis</name>
    <dbReference type="NCBI Taxonomy" id="649198"/>
    <lineage>
        <taxon>Bacteria</taxon>
        <taxon>Pseudomonadati</taxon>
        <taxon>Pseudomonadota</taxon>
        <taxon>Alphaproteobacteria</taxon>
        <taxon>Hyphomicrobiales</taxon>
        <taxon>Amorphaceae</taxon>
        <taxon>Amorphus</taxon>
    </lineage>
</organism>
<name>A0AAE3VMJ6_9HYPH</name>
<dbReference type="AlphaFoldDB" id="A0AAE3VMJ6"/>
<dbReference type="SUPFAM" id="SSF51730">
    <property type="entry name" value="FAD-linked oxidoreductase"/>
    <property type="match status" value="1"/>
</dbReference>
<dbReference type="RefSeq" id="WP_306884579.1">
    <property type="nucleotide sequence ID" value="NZ_JAUSUL010000001.1"/>
</dbReference>
<keyword evidence="3" id="KW-1185">Reference proteome</keyword>
<gene>
    <name evidence="2" type="ORF">J2S73_001229</name>
</gene>
<reference evidence="2" key="1">
    <citation type="submission" date="2023-07" db="EMBL/GenBank/DDBJ databases">
        <title>Genomic Encyclopedia of Type Strains, Phase IV (KMG-IV): sequencing the most valuable type-strain genomes for metagenomic binning, comparative biology and taxonomic classification.</title>
        <authorList>
            <person name="Goeker M."/>
        </authorList>
    </citation>
    <scope>NUCLEOTIDE SEQUENCE</scope>
    <source>
        <strain evidence="2">DSM 21202</strain>
    </source>
</reference>
<proteinExistence type="predicted"/>
<keyword evidence="1 2" id="KW-0560">Oxidoreductase</keyword>
<dbReference type="InterPro" id="IPR029041">
    <property type="entry name" value="FAD-linked_oxidoreductase-like"/>
</dbReference>
<dbReference type="Gene3D" id="3.20.20.220">
    <property type="match status" value="1"/>
</dbReference>
<evidence type="ECO:0000256" key="1">
    <source>
        <dbReference type="ARBA" id="ARBA00023002"/>
    </source>
</evidence>